<dbReference type="Gene3D" id="3.40.30.10">
    <property type="entry name" value="Glutaredoxin"/>
    <property type="match status" value="1"/>
</dbReference>
<name>A0A369J1M4_HYPMA</name>
<dbReference type="InterPro" id="IPR032801">
    <property type="entry name" value="PXL2A/B/C"/>
</dbReference>
<dbReference type="PANTHER" id="PTHR28630:SF3">
    <property type="entry name" value="PEROXIREDOXIN-LIKE 2C"/>
    <property type="match status" value="1"/>
</dbReference>
<keyword evidence="2" id="KW-1185">Reference proteome</keyword>
<dbReference type="OrthoDB" id="40334at2759"/>
<dbReference type="AlphaFoldDB" id="A0A369J1M4"/>
<dbReference type="SUPFAM" id="SSF52833">
    <property type="entry name" value="Thioredoxin-like"/>
    <property type="match status" value="1"/>
</dbReference>
<sequence>MSPDPKTLPDAEALAEVAKLEVLDVNGEKIPFGSVFEKEKTIVVFIRHFFCGSCQAYVERLGAIPKEALEKANTRIVVIGCGEWNPIQSYAETTQFHGPIYADPSRALYHALGMNIESLATTPAGQQKRSYLTLGKFTNAMLSIWKGPLKNPSLIGKQGNISQLGGDFIFGPGQVCSLASRMLHTEDHMEVADLMKAAGVEI</sequence>
<evidence type="ECO:0000313" key="2">
    <source>
        <dbReference type="Proteomes" id="UP000076154"/>
    </source>
</evidence>
<dbReference type="Pfam" id="PF13911">
    <property type="entry name" value="AhpC-TSA_2"/>
    <property type="match status" value="1"/>
</dbReference>
<dbReference type="InterPro" id="IPR036249">
    <property type="entry name" value="Thioredoxin-like_sf"/>
</dbReference>
<dbReference type="CDD" id="cd02970">
    <property type="entry name" value="PRX_like2"/>
    <property type="match status" value="1"/>
</dbReference>
<proteinExistence type="predicted"/>
<evidence type="ECO:0000313" key="1">
    <source>
        <dbReference type="EMBL" id="RDB14547.1"/>
    </source>
</evidence>
<protein>
    <submittedName>
        <fullName evidence="1">Thioredoxin-like protein AAED1</fullName>
    </submittedName>
</protein>
<dbReference type="Proteomes" id="UP000076154">
    <property type="component" value="Unassembled WGS sequence"/>
</dbReference>
<organism evidence="1 2">
    <name type="scientific">Hypsizygus marmoreus</name>
    <name type="common">White beech mushroom</name>
    <name type="synonym">Agaricus marmoreus</name>
    <dbReference type="NCBI Taxonomy" id="39966"/>
    <lineage>
        <taxon>Eukaryota</taxon>
        <taxon>Fungi</taxon>
        <taxon>Dikarya</taxon>
        <taxon>Basidiomycota</taxon>
        <taxon>Agaricomycotina</taxon>
        <taxon>Agaricomycetes</taxon>
        <taxon>Agaricomycetidae</taxon>
        <taxon>Agaricales</taxon>
        <taxon>Tricholomatineae</taxon>
        <taxon>Lyophyllaceae</taxon>
        <taxon>Hypsizygus</taxon>
    </lineage>
</organism>
<dbReference type="InParanoid" id="A0A369J1M4"/>
<dbReference type="PANTHER" id="PTHR28630">
    <property type="match status" value="1"/>
</dbReference>
<comment type="caution">
    <text evidence="1">The sequence shown here is derived from an EMBL/GenBank/DDBJ whole genome shotgun (WGS) entry which is preliminary data.</text>
</comment>
<accession>A0A369J1M4</accession>
<gene>
    <name evidence="1" type="primary">AAED1</name>
    <name evidence="1" type="ORF">Hypma_016295</name>
</gene>
<dbReference type="EMBL" id="LUEZ02000096">
    <property type="protein sequence ID" value="RDB14547.1"/>
    <property type="molecule type" value="Genomic_DNA"/>
</dbReference>
<reference evidence="1" key="1">
    <citation type="submission" date="2018-04" db="EMBL/GenBank/DDBJ databases">
        <title>Whole genome sequencing of Hypsizygus marmoreus.</title>
        <authorList>
            <person name="Choi I.-G."/>
            <person name="Min B."/>
            <person name="Kim J.-G."/>
            <person name="Kim S."/>
            <person name="Oh Y.-L."/>
            <person name="Kong W.-S."/>
            <person name="Park H."/>
            <person name="Jeong J."/>
            <person name="Song E.-S."/>
        </authorList>
    </citation>
    <scope>NUCLEOTIDE SEQUENCE [LARGE SCALE GENOMIC DNA]</scope>
    <source>
        <strain evidence="1">51987-8</strain>
    </source>
</reference>